<reference evidence="6" key="1">
    <citation type="submission" date="2013-04" db="EMBL/GenBank/DDBJ databases">
        <title>The genome sequencing project of 58 acetic acid bacteria.</title>
        <authorList>
            <person name="Okamoto-Kainuma A."/>
            <person name="Ishikawa M."/>
            <person name="Umino S."/>
            <person name="Koizumi Y."/>
            <person name="Shiwa Y."/>
            <person name="Yoshikawa H."/>
            <person name="Matsutani M."/>
            <person name="Matsushita K."/>
        </authorList>
    </citation>
    <scope>NUCLEOTIDE SEQUENCE</scope>
    <source>
        <strain evidence="6">DSM 14337</strain>
    </source>
</reference>
<keyword evidence="3" id="KW-0804">Transcription</keyword>
<organism evidence="6 7">
    <name type="scientific">Acetobacter malorum DSM 14337</name>
    <dbReference type="NCBI Taxonomy" id="1307910"/>
    <lineage>
        <taxon>Bacteria</taxon>
        <taxon>Pseudomonadati</taxon>
        <taxon>Pseudomonadota</taxon>
        <taxon>Alphaproteobacteria</taxon>
        <taxon>Acetobacterales</taxon>
        <taxon>Acetobacteraceae</taxon>
        <taxon>Acetobacter</taxon>
    </lineage>
</organism>
<evidence type="ECO:0000259" key="5">
    <source>
        <dbReference type="PROSITE" id="PS01124"/>
    </source>
</evidence>
<dbReference type="InterPro" id="IPR009057">
    <property type="entry name" value="Homeodomain-like_sf"/>
</dbReference>
<evidence type="ECO:0000256" key="3">
    <source>
        <dbReference type="ARBA" id="ARBA00023163"/>
    </source>
</evidence>
<dbReference type="InterPro" id="IPR018062">
    <property type="entry name" value="HTH_AraC-typ_CS"/>
</dbReference>
<protein>
    <submittedName>
        <fullName evidence="6">AraC family transcriptional regulator</fullName>
    </submittedName>
</protein>
<feature type="region of interest" description="Disordered" evidence="4">
    <location>
        <begin position="57"/>
        <end position="76"/>
    </location>
</feature>
<keyword evidence="1" id="KW-0805">Transcription regulation</keyword>
<dbReference type="PROSITE" id="PS00041">
    <property type="entry name" value="HTH_ARAC_FAMILY_1"/>
    <property type="match status" value="1"/>
</dbReference>
<keyword evidence="7" id="KW-1185">Reference proteome</keyword>
<evidence type="ECO:0000256" key="4">
    <source>
        <dbReference type="SAM" id="MobiDB-lite"/>
    </source>
</evidence>
<dbReference type="PROSITE" id="PS01124">
    <property type="entry name" value="HTH_ARAC_FAMILY_2"/>
    <property type="match status" value="1"/>
</dbReference>
<keyword evidence="2" id="KW-0238">DNA-binding</keyword>
<dbReference type="InterPro" id="IPR029062">
    <property type="entry name" value="Class_I_gatase-like"/>
</dbReference>
<dbReference type="Pfam" id="PF01965">
    <property type="entry name" value="DJ-1_PfpI"/>
    <property type="match status" value="1"/>
</dbReference>
<dbReference type="Gene3D" id="1.10.10.60">
    <property type="entry name" value="Homeodomain-like"/>
    <property type="match status" value="2"/>
</dbReference>
<dbReference type="Proteomes" id="UP001065047">
    <property type="component" value="Unassembled WGS sequence"/>
</dbReference>
<evidence type="ECO:0000256" key="1">
    <source>
        <dbReference type="ARBA" id="ARBA00023015"/>
    </source>
</evidence>
<dbReference type="SUPFAM" id="SSF52317">
    <property type="entry name" value="Class I glutamine amidotransferase-like"/>
    <property type="match status" value="1"/>
</dbReference>
<accession>A0ABQ0PSJ8</accession>
<sequence>MNRQPPLDIVLVAYPAAQKAALYGLTDLFAVADEVSRKRQERAAPVLRVLSMDPDRFTGASSGREGDSTSLPDAPSVVIIPPSLTGPPNPETVPELLTWLRTCHEGGSILAAVCAGTFLLAATGLLDGRPATTHWSAAARLQQAFPAIRIDPDRLLVDDGDILTVGGIMSWPDLGLRLIDRLLGPAAMLETARYLLIDPPRHDQRHYRHFVPDLTHGDRTILKVQHWLRTEAARNATVADMTSVSGLEERTFLRRFHKVTSHTPLDYLQRLRVEKSRDLLETTALPLEQIAWEAGYQGSGAFRKIFTRLMGQTPADYRRRFSPAGSSRE</sequence>
<dbReference type="CDD" id="cd03138">
    <property type="entry name" value="GATase1_AraC_2"/>
    <property type="match status" value="1"/>
</dbReference>
<gene>
    <name evidence="6" type="ORF">AA14337_1523</name>
</gene>
<dbReference type="SUPFAM" id="SSF46689">
    <property type="entry name" value="Homeodomain-like"/>
    <property type="match status" value="2"/>
</dbReference>
<dbReference type="PANTHER" id="PTHR43130">
    <property type="entry name" value="ARAC-FAMILY TRANSCRIPTIONAL REGULATOR"/>
    <property type="match status" value="1"/>
</dbReference>
<dbReference type="InterPro" id="IPR018060">
    <property type="entry name" value="HTH_AraC"/>
</dbReference>
<dbReference type="InterPro" id="IPR052158">
    <property type="entry name" value="INH-QAR"/>
</dbReference>
<dbReference type="InterPro" id="IPR002818">
    <property type="entry name" value="DJ-1/PfpI"/>
</dbReference>
<dbReference type="Pfam" id="PF12833">
    <property type="entry name" value="HTH_18"/>
    <property type="match status" value="1"/>
</dbReference>
<dbReference type="PANTHER" id="PTHR43130:SF11">
    <property type="entry name" value="TRANSCRIPTIONAL REGULATORY PROTEIN"/>
    <property type="match status" value="1"/>
</dbReference>
<evidence type="ECO:0000313" key="7">
    <source>
        <dbReference type="Proteomes" id="UP001065047"/>
    </source>
</evidence>
<dbReference type="Gene3D" id="3.40.50.880">
    <property type="match status" value="1"/>
</dbReference>
<comment type="caution">
    <text evidence="6">The sequence shown here is derived from an EMBL/GenBank/DDBJ whole genome shotgun (WGS) entry which is preliminary data.</text>
</comment>
<dbReference type="SMART" id="SM00342">
    <property type="entry name" value="HTH_ARAC"/>
    <property type="match status" value="1"/>
</dbReference>
<dbReference type="EMBL" id="BAPF01000022">
    <property type="protein sequence ID" value="GBQ79722.1"/>
    <property type="molecule type" value="Genomic_DNA"/>
</dbReference>
<evidence type="ECO:0000313" key="6">
    <source>
        <dbReference type="EMBL" id="GBQ79722.1"/>
    </source>
</evidence>
<dbReference type="RefSeq" id="WP_061505037.1">
    <property type="nucleotide sequence ID" value="NZ_BAPF01000022.1"/>
</dbReference>
<feature type="domain" description="HTH araC/xylS-type" evidence="5">
    <location>
        <begin position="222"/>
        <end position="320"/>
    </location>
</feature>
<name>A0ABQ0PSJ8_9PROT</name>
<proteinExistence type="predicted"/>
<dbReference type="GeneID" id="29556215"/>
<evidence type="ECO:0000256" key="2">
    <source>
        <dbReference type="ARBA" id="ARBA00023125"/>
    </source>
</evidence>